<protein>
    <recommendedName>
        <fullName evidence="3">Lipoprotein</fullName>
    </recommendedName>
</protein>
<reference evidence="1" key="1">
    <citation type="journal article" date="2021" name="PeerJ">
        <title>Extensive microbial diversity within the chicken gut microbiome revealed by metagenomics and culture.</title>
        <authorList>
            <person name="Gilroy R."/>
            <person name="Ravi A."/>
            <person name="Getino M."/>
            <person name="Pursley I."/>
            <person name="Horton D.L."/>
            <person name="Alikhan N.F."/>
            <person name="Baker D."/>
            <person name="Gharbi K."/>
            <person name="Hall N."/>
            <person name="Watson M."/>
            <person name="Adriaenssens E.M."/>
            <person name="Foster-Nyarko E."/>
            <person name="Jarju S."/>
            <person name="Secka A."/>
            <person name="Antonio M."/>
            <person name="Oren A."/>
            <person name="Chaudhuri R.R."/>
            <person name="La Ragione R."/>
            <person name="Hildebrand F."/>
            <person name="Pallen M.J."/>
        </authorList>
    </citation>
    <scope>NUCLEOTIDE SEQUENCE</scope>
    <source>
        <strain evidence="1">9264</strain>
    </source>
</reference>
<evidence type="ECO:0008006" key="3">
    <source>
        <dbReference type="Google" id="ProtNLM"/>
    </source>
</evidence>
<evidence type="ECO:0000313" key="1">
    <source>
        <dbReference type="EMBL" id="HJD43402.1"/>
    </source>
</evidence>
<dbReference type="Proteomes" id="UP000823889">
    <property type="component" value="Unassembled WGS sequence"/>
</dbReference>
<accession>A0A9D2RFB1</accession>
<name>A0A9D2RFB1_9BURK</name>
<gene>
    <name evidence="1" type="ORF">H9906_00015</name>
</gene>
<sequence length="187" mass="21360">MMLQSFNFTSQHASKRSSAVVKGWLAISGLALLSACSGFQQVQPGTSYSELVQRFGMPQQQCQSDSTAGGQILNWSGQPMGRFAWTAELDEAERVVSMQQMLSDTGFAKLNTGDWDQQRVACWFGRPALIEQARYQGKRHETWTYRYLQPAQYLAHFYIYFDESGQVRHFHPGPDPLEMNDGWFFRP</sequence>
<reference evidence="1" key="2">
    <citation type="submission" date="2021-04" db="EMBL/GenBank/DDBJ databases">
        <authorList>
            <person name="Gilroy R."/>
        </authorList>
    </citation>
    <scope>NUCLEOTIDE SEQUENCE</scope>
    <source>
        <strain evidence="1">9264</strain>
    </source>
</reference>
<organism evidence="1 2">
    <name type="scientific">Candidatus Paenalcaligenes intestinipullorum</name>
    <dbReference type="NCBI Taxonomy" id="2838718"/>
    <lineage>
        <taxon>Bacteria</taxon>
        <taxon>Pseudomonadati</taxon>
        <taxon>Pseudomonadota</taxon>
        <taxon>Betaproteobacteria</taxon>
        <taxon>Burkholderiales</taxon>
        <taxon>Alcaligenaceae</taxon>
        <taxon>Paenalcaligenes</taxon>
    </lineage>
</organism>
<dbReference type="EMBL" id="DWUQ01000001">
    <property type="protein sequence ID" value="HJD43402.1"/>
    <property type="molecule type" value="Genomic_DNA"/>
</dbReference>
<evidence type="ECO:0000313" key="2">
    <source>
        <dbReference type="Proteomes" id="UP000823889"/>
    </source>
</evidence>
<proteinExistence type="predicted"/>
<dbReference type="AlphaFoldDB" id="A0A9D2RFB1"/>
<comment type="caution">
    <text evidence="1">The sequence shown here is derived from an EMBL/GenBank/DDBJ whole genome shotgun (WGS) entry which is preliminary data.</text>
</comment>